<keyword evidence="4" id="KW-1185">Reference proteome</keyword>
<feature type="coiled-coil region" evidence="1">
    <location>
        <begin position="360"/>
        <end position="387"/>
    </location>
</feature>
<gene>
    <name evidence="3" type="ORF">LSTR_LSTR016871</name>
</gene>
<feature type="region of interest" description="Disordered" evidence="2">
    <location>
        <begin position="409"/>
        <end position="453"/>
    </location>
</feature>
<dbReference type="Proteomes" id="UP000291343">
    <property type="component" value="Unassembled WGS sequence"/>
</dbReference>
<evidence type="ECO:0000256" key="2">
    <source>
        <dbReference type="SAM" id="MobiDB-lite"/>
    </source>
</evidence>
<reference evidence="3 4" key="1">
    <citation type="journal article" date="2017" name="Gigascience">
        <title>Genome sequence of the small brown planthopper, Laodelphax striatellus.</title>
        <authorList>
            <person name="Zhu J."/>
            <person name="Jiang F."/>
            <person name="Wang X."/>
            <person name="Yang P."/>
            <person name="Bao Y."/>
            <person name="Zhao W."/>
            <person name="Wang W."/>
            <person name="Lu H."/>
            <person name="Wang Q."/>
            <person name="Cui N."/>
            <person name="Li J."/>
            <person name="Chen X."/>
            <person name="Luo L."/>
            <person name="Yu J."/>
            <person name="Kang L."/>
            <person name="Cui F."/>
        </authorList>
    </citation>
    <scope>NUCLEOTIDE SEQUENCE [LARGE SCALE GENOMIC DNA]</scope>
    <source>
        <strain evidence="3">Lst14</strain>
    </source>
</reference>
<protein>
    <submittedName>
        <fullName evidence="3">Uncharacterized protein</fullName>
    </submittedName>
</protein>
<accession>A0A482WZW0</accession>
<evidence type="ECO:0000313" key="3">
    <source>
        <dbReference type="EMBL" id="RZF38731.1"/>
    </source>
</evidence>
<sequence length="595" mass="67357">MRLRVSSASYPEGNFRGNQLLDGSISLSPYTQLRRSICTSESLRTSIRVSPDFILARHSSPSFGSQRVRSRCASPCLAKRSRRPRSARCQPDDINTVLPKALDNSAALHSHCAYRITYESQQLAYTLDSLVRVQDGSDKHPKLKRRRPHNQWTMAFYEDCVRNRNWHSAVGAVGLSVKYVVESAVGVLYPSDGRSVSRCSYVPLNREEQRESLIRILEENQSRVGRSSSRRGVDVAGAFADIGEQILTSGGGNLDSRRAKQRDWEAQCERRRTELESYYRDRRYKADLEDLRIKNMNAQIGAQRREAEQRRIVEDEKLRQHLEKCTSRGALQEDPQVPGAFVLNSEKLDKSQAARAIIYLMEQKKRLEEYESKKEEYDRNCKGTSTTMDSRELEAVSKGWVSVRESTHEVMRLRGAGDEDEEEEMDEDRNTKRKRSEEEEGCEGASKKQPKEELGFTTAREQLFESAAGPLRPDLVIKSQGRAWIVDVTIRFEQSDSLIAASRRKERSAPHCHRGEGAFPMETKRNLALLGITTMAELEGIVIDATGKDDPADQCCEKGTGTRGVGRPIPILPNWYAQHLVWIRGAVVAHLLALG</sequence>
<dbReference type="EMBL" id="QKKF02021861">
    <property type="protein sequence ID" value="RZF38731.1"/>
    <property type="molecule type" value="Genomic_DNA"/>
</dbReference>
<keyword evidence="1" id="KW-0175">Coiled coil</keyword>
<evidence type="ECO:0000313" key="4">
    <source>
        <dbReference type="Proteomes" id="UP000291343"/>
    </source>
</evidence>
<feature type="compositionally biased region" description="Acidic residues" evidence="2">
    <location>
        <begin position="418"/>
        <end position="427"/>
    </location>
</feature>
<dbReference type="OrthoDB" id="5920617at2759"/>
<organism evidence="3 4">
    <name type="scientific">Laodelphax striatellus</name>
    <name type="common">Small brown planthopper</name>
    <name type="synonym">Delphax striatella</name>
    <dbReference type="NCBI Taxonomy" id="195883"/>
    <lineage>
        <taxon>Eukaryota</taxon>
        <taxon>Metazoa</taxon>
        <taxon>Ecdysozoa</taxon>
        <taxon>Arthropoda</taxon>
        <taxon>Hexapoda</taxon>
        <taxon>Insecta</taxon>
        <taxon>Pterygota</taxon>
        <taxon>Neoptera</taxon>
        <taxon>Paraneoptera</taxon>
        <taxon>Hemiptera</taxon>
        <taxon>Auchenorrhyncha</taxon>
        <taxon>Fulgoroidea</taxon>
        <taxon>Delphacidae</taxon>
        <taxon>Criomorphinae</taxon>
        <taxon>Laodelphax</taxon>
    </lineage>
</organism>
<name>A0A482WZW0_LAOST</name>
<proteinExistence type="predicted"/>
<dbReference type="AlphaFoldDB" id="A0A482WZW0"/>
<comment type="caution">
    <text evidence="3">The sequence shown here is derived from an EMBL/GenBank/DDBJ whole genome shotgun (WGS) entry which is preliminary data.</text>
</comment>
<evidence type="ECO:0000256" key="1">
    <source>
        <dbReference type="SAM" id="Coils"/>
    </source>
</evidence>
<dbReference type="InParanoid" id="A0A482WZW0"/>